<name>A0AAV7QZJ2_PLEWA</name>
<sequence>MPSGKSSSKRSHQPLFSEAIAQPKSIARQPALSGHVTSPADPRAVDTTDQILLEIIVVGMRFEAKDLKILHLSSVPASIRTDIACFRKKVTDLDQWLMTVEDHISTLPEHDAELWFLRAKITDLEDRSRRDNVHFFGIPECKEGSDIKVFLKSFFPELTGLDFSPPLKFQRVHRIGSLHKATPGRPHPIIACFLRHDQDHLVISTVRSQGPYSLEGHEVRVAADFSKMTNERPELSPLRNFVTHGSRYTQYP</sequence>
<reference evidence="1" key="1">
    <citation type="journal article" date="2022" name="bioRxiv">
        <title>Sequencing and chromosome-scale assembly of the giantPleurodeles waltlgenome.</title>
        <authorList>
            <person name="Brown T."/>
            <person name="Elewa A."/>
            <person name="Iarovenko S."/>
            <person name="Subramanian E."/>
            <person name="Araus A.J."/>
            <person name="Petzold A."/>
            <person name="Susuki M."/>
            <person name="Suzuki K.-i.T."/>
            <person name="Hayashi T."/>
            <person name="Toyoda A."/>
            <person name="Oliveira C."/>
            <person name="Osipova E."/>
            <person name="Leigh N.D."/>
            <person name="Simon A."/>
            <person name="Yun M.H."/>
        </authorList>
    </citation>
    <scope>NUCLEOTIDE SEQUENCE</scope>
    <source>
        <strain evidence="1">20211129_DDA</strain>
        <tissue evidence="1">Liver</tissue>
    </source>
</reference>
<accession>A0AAV7QZJ2</accession>
<gene>
    <name evidence="1" type="ORF">NDU88_010185</name>
</gene>
<dbReference type="Gene3D" id="3.30.70.1820">
    <property type="entry name" value="L1 transposable element, RRM domain"/>
    <property type="match status" value="1"/>
</dbReference>
<dbReference type="PANTHER" id="PTHR11505">
    <property type="entry name" value="L1 TRANSPOSABLE ELEMENT-RELATED"/>
    <property type="match status" value="1"/>
</dbReference>
<organism evidence="1 2">
    <name type="scientific">Pleurodeles waltl</name>
    <name type="common">Iberian ribbed newt</name>
    <dbReference type="NCBI Taxonomy" id="8319"/>
    <lineage>
        <taxon>Eukaryota</taxon>
        <taxon>Metazoa</taxon>
        <taxon>Chordata</taxon>
        <taxon>Craniata</taxon>
        <taxon>Vertebrata</taxon>
        <taxon>Euteleostomi</taxon>
        <taxon>Amphibia</taxon>
        <taxon>Batrachia</taxon>
        <taxon>Caudata</taxon>
        <taxon>Salamandroidea</taxon>
        <taxon>Salamandridae</taxon>
        <taxon>Pleurodelinae</taxon>
        <taxon>Pleurodeles</taxon>
    </lineage>
</organism>
<dbReference type="AlphaFoldDB" id="A0AAV7QZJ2"/>
<evidence type="ECO:0000313" key="1">
    <source>
        <dbReference type="EMBL" id="KAJ1143883.1"/>
    </source>
</evidence>
<dbReference type="EMBL" id="JANPWB010000010">
    <property type="protein sequence ID" value="KAJ1143883.1"/>
    <property type="molecule type" value="Genomic_DNA"/>
</dbReference>
<comment type="caution">
    <text evidence="1">The sequence shown here is derived from an EMBL/GenBank/DDBJ whole genome shotgun (WGS) entry which is preliminary data.</text>
</comment>
<dbReference type="Proteomes" id="UP001066276">
    <property type="component" value="Chromosome 6"/>
</dbReference>
<protein>
    <submittedName>
        <fullName evidence="1">Uncharacterized protein</fullName>
    </submittedName>
</protein>
<keyword evidence="2" id="KW-1185">Reference proteome</keyword>
<proteinExistence type="predicted"/>
<evidence type="ECO:0000313" key="2">
    <source>
        <dbReference type="Proteomes" id="UP001066276"/>
    </source>
</evidence>
<dbReference type="InterPro" id="IPR004244">
    <property type="entry name" value="Transposase_22"/>
</dbReference>